<feature type="transmembrane region" description="Helical" evidence="1">
    <location>
        <begin position="192"/>
        <end position="216"/>
    </location>
</feature>
<sequence length="261" mass="26677">MTEIDVAAALGGDGPAPLLGVLAVLALLDSTSFGTLLIPLWLALAPGRLRAGRIAAYLAVVGGAYAAVGVVLLGALSLFGDGLVRAVERAGESSPLLVGQLAVGAGLLAYSFRLDPMTASGKEAKRRRDERRGNAGRMTRFRQRAVGDGPGGFGPLLGLAFIAVGLELPTLLPYLAGIGLVAGTGPAWPGSIVLILFYCAVMLLPAVLVVLGRLVAHRVVDAPLRRLEAWLSRHAGATIGWVVGILGVLLGLNALSGLGVT</sequence>
<evidence type="ECO:0000313" key="3">
    <source>
        <dbReference type="Proteomes" id="UP000642819"/>
    </source>
</evidence>
<keyword evidence="1" id="KW-1133">Transmembrane helix</keyword>
<dbReference type="Proteomes" id="UP000642819">
    <property type="component" value="Unassembled WGS sequence"/>
</dbReference>
<protein>
    <recommendedName>
        <fullName evidence="4">Sap, sulfolipid-1-addressing protein</fullName>
    </recommendedName>
</protein>
<reference evidence="3" key="1">
    <citation type="journal article" date="2019" name="Int. J. Syst. Evol. Microbiol.">
        <title>The Global Catalogue of Microorganisms (GCM) 10K type strain sequencing project: providing services to taxonomists for standard genome sequencing and annotation.</title>
        <authorList>
            <consortium name="The Broad Institute Genomics Platform"/>
            <consortium name="The Broad Institute Genome Sequencing Center for Infectious Disease"/>
            <person name="Wu L."/>
            <person name="Ma J."/>
        </authorList>
    </citation>
    <scope>NUCLEOTIDE SEQUENCE [LARGE SCALE GENOMIC DNA]</scope>
    <source>
        <strain evidence="3">KCTC 19466</strain>
    </source>
</reference>
<comment type="caution">
    <text evidence="2">The sequence shown here is derived from an EMBL/GenBank/DDBJ whole genome shotgun (WGS) entry which is preliminary data.</text>
</comment>
<dbReference type="Pfam" id="PF11139">
    <property type="entry name" value="SfLAP"/>
    <property type="match status" value="1"/>
</dbReference>
<feature type="transmembrane region" description="Helical" evidence="1">
    <location>
        <begin position="20"/>
        <end position="42"/>
    </location>
</feature>
<organism evidence="2 3">
    <name type="scientific">Zhihengliuella salsuginis</name>
    <dbReference type="NCBI Taxonomy" id="578222"/>
    <lineage>
        <taxon>Bacteria</taxon>
        <taxon>Bacillati</taxon>
        <taxon>Actinomycetota</taxon>
        <taxon>Actinomycetes</taxon>
        <taxon>Micrococcales</taxon>
        <taxon>Micrococcaceae</taxon>
        <taxon>Zhihengliuella</taxon>
    </lineage>
</organism>
<gene>
    <name evidence="2" type="ORF">GCM10008096_00110</name>
</gene>
<keyword evidence="3" id="KW-1185">Reference proteome</keyword>
<dbReference type="RefSeq" id="WP_189348073.1">
    <property type="nucleotide sequence ID" value="NZ_BMXK01000001.1"/>
</dbReference>
<feature type="transmembrane region" description="Helical" evidence="1">
    <location>
        <begin position="152"/>
        <end position="172"/>
    </location>
</feature>
<keyword evidence="1" id="KW-0812">Transmembrane</keyword>
<feature type="transmembrane region" description="Helical" evidence="1">
    <location>
        <begin position="96"/>
        <end position="112"/>
    </location>
</feature>
<proteinExistence type="predicted"/>
<evidence type="ECO:0000256" key="1">
    <source>
        <dbReference type="SAM" id="Phobius"/>
    </source>
</evidence>
<accession>A0ABQ3GBC9</accession>
<keyword evidence="1" id="KW-0472">Membrane</keyword>
<evidence type="ECO:0008006" key="4">
    <source>
        <dbReference type="Google" id="ProtNLM"/>
    </source>
</evidence>
<name>A0ABQ3GBC9_9MICC</name>
<feature type="transmembrane region" description="Helical" evidence="1">
    <location>
        <begin position="237"/>
        <end position="260"/>
    </location>
</feature>
<dbReference type="EMBL" id="BMXK01000001">
    <property type="protein sequence ID" value="GHC98738.1"/>
    <property type="molecule type" value="Genomic_DNA"/>
</dbReference>
<feature type="transmembrane region" description="Helical" evidence="1">
    <location>
        <begin position="54"/>
        <end position="76"/>
    </location>
</feature>
<evidence type="ECO:0000313" key="2">
    <source>
        <dbReference type="EMBL" id="GHC98738.1"/>
    </source>
</evidence>
<dbReference type="InterPro" id="IPR021315">
    <property type="entry name" value="Gap/Sap"/>
</dbReference>